<feature type="compositionally biased region" description="Basic and acidic residues" evidence="1">
    <location>
        <begin position="1"/>
        <end position="13"/>
    </location>
</feature>
<dbReference type="RefSeq" id="WP_154659372.1">
    <property type="nucleotide sequence ID" value="NZ_CAAAIS010000016.1"/>
</dbReference>
<name>A0A378LXT4_9GAMM</name>
<reference evidence="2 3" key="1">
    <citation type="submission" date="2018-06" db="EMBL/GenBank/DDBJ databases">
        <authorList>
            <consortium name="Pathogen Informatics"/>
            <person name="Doyle S."/>
        </authorList>
    </citation>
    <scope>NUCLEOTIDE SEQUENCE [LARGE SCALE GENOMIC DNA]</scope>
    <source>
        <strain evidence="2 3">NCTC11532</strain>
    </source>
</reference>
<dbReference type="EMBL" id="UGPB01000001">
    <property type="protein sequence ID" value="STY31250.1"/>
    <property type="molecule type" value="Genomic_DNA"/>
</dbReference>
<proteinExistence type="predicted"/>
<evidence type="ECO:0000256" key="1">
    <source>
        <dbReference type="SAM" id="MobiDB-lite"/>
    </source>
</evidence>
<evidence type="ECO:0000313" key="3">
    <source>
        <dbReference type="Proteomes" id="UP000255297"/>
    </source>
</evidence>
<organism evidence="2 3">
    <name type="scientific">Legionella wadsworthii</name>
    <dbReference type="NCBI Taxonomy" id="28088"/>
    <lineage>
        <taxon>Bacteria</taxon>
        <taxon>Pseudomonadati</taxon>
        <taxon>Pseudomonadota</taxon>
        <taxon>Gammaproteobacteria</taxon>
        <taxon>Legionellales</taxon>
        <taxon>Legionellaceae</taxon>
        <taxon>Legionella</taxon>
    </lineage>
</organism>
<sequence>MKKEKQPHDKKALENMGLGKLKPDQLKRSHGKGEKSDYEGGPEKHPGKGL</sequence>
<dbReference type="Proteomes" id="UP000255297">
    <property type="component" value="Unassembled WGS sequence"/>
</dbReference>
<protein>
    <submittedName>
        <fullName evidence="2">Uncharacterized protein</fullName>
    </submittedName>
</protein>
<dbReference type="AlphaFoldDB" id="A0A378LXT4"/>
<dbReference type="STRING" id="1122170.GCA_000701265_01272"/>
<gene>
    <name evidence="2" type="ORF">NCTC11532_02808</name>
</gene>
<evidence type="ECO:0000313" key="2">
    <source>
        <dbReference type="EMBL" id="STY31250.1"/>
    </source>
</evidence>
<feature type="region of interest" description="Disordered" evidence="1">
    <location>
        <begin position="1"/>
        <end position="50"/>
    </location>
</feature>
<keyword evidence="3" id="KW-1185">Reference proteome</keyword>
<feature type="compositionally biased region" description="Basic and acidic residues" evidence="1">
    <location>
        <begin position="21"/>
        <end position="50"/>
    </location>
</feature>
<accession>A0A378LXT4</accession>